<protein>
    <recommendedName>
        <fullName evidence="6">Bromodomain associated domain-containing protein</fullName>
    </recommendedName>
</protein>
<dbReference type="EMBL" id="KE344056">
    <property type="protein sequence ID" value="EXB51909.1"/>
    <property type="molecule type" value="Genomic_DNA"/>
</dbReference>
<dbReference type="KEGG" id="mnt:21389690"/>
<dbReference type="PANTHER" id="PTHR46338:SF13">
    <property type="entry name" value="TRANSCRIPTION INITIATION FACTOR TFIID SUBUNIT 8-LIKE"/>
    <property type="match status" value="1"/>
</dbReference>
<dbReference type="GO" id="GO:0046982">
    <property type="term" value="F:protein heterodimerization activity"/>
    <property type="evidence" value="ECO:0007669"/>
    <property type="project" value="InterPro"/>
</dbReference>
<feature type="domain" description="Bromodomain associated" evidence="6">
    <location>
        <begin position="31"/>
        <end position="111"/>
    </location>
</feature>
<comment type="subcellular location">
    <subcellularLocation>
        <location evidence="1">Nucleus</location>
    </subcellularLocation>
</comment>
<sequence length="277" mass="30226">MKSKPKPKPKPKSKSKPPTMATPSPTAESPSDFCFAVARIAVSQICQYVGFKSAQLSALDTLTVVATKYLQAIAKSSSAFAAAANRSDSNLFDLSNALRDLRTTHGISGSSSNFRRSDFCLLKSSDLAEIADYVDYAVETPFARPIPRRLGSVKVACDNVGRFSVLRAAHIPNWLPEVPETTTGECGVVSRSGEELWENCLEKCVTGEKVDMAVENGNLELGKEREKVRFKIGVNLKSGVSKGGKRVCWDGHRNRNGNSNDYFNAVGNEDNDKDEKR</sequence>
<accession>W9R1V1</accession>
<dbReference type="OrthoDB" id="436852at2759"/>
<dbReference type="GO" id="GO:0005669">
    <property type="term" value="C:transcription factor TFIID complex"/>
    <property type="evidence" value="ECO:0007669"/>
    <property type="project" value="InterPro"/>
</dbReference>
<evidence type="ECO:0000256" key="3">
    <source>
        <dbReference type="ARBA" id="ARBA00023163"/>
    </source>
</evidence>
<dbReference type="SMART" id="SM00576">
    <property type="entry name" value="BTP"/>
    <property type="match status" value="1"/>
</dbReference>
<evidence type="ECO:0000313" key="7">
    <source>
        <dbReference type="EMBL" id="EXB51909.1"/>
    </source>
</evidence>
<keyword evidence="8" id="KW-1185">Reference proteome</keyword>
<keyword evidence="3" id="KW-0804">Transcription</keyword>
<name>W9R1V1_9ROSA</name>
<dbReference type="InterPro" id="IPR037818">
    <property type="entry name" value="TAF8"/>
</dbReference>
<evidence type="ECO:0000256" key="2">
    <source>
        <dbReference type="ARBA" id="ARBA00023015"/>
    </source>
</evidence>
<reference evidence="8" key="1">
    <citation type="submission" date="2013-01" db="EMBL/GenBank/DDBJ databases">
        <title>Draft Genome Sequence of a Mulberry Tree, Morus notabilis C.K. Schneid.</title>
        <authorList>
            <person name="He N."/>
            <person name="Zhao S."/>
        </authorList>
    </citation>
    <scope>NUCLEOTIDE SEQUENCE</scope>
</reference>
<feature type="compositionally biased region" description="Low complexity" evidence="5">
    <location>
        <begin position="16"/>
        <end position="28"/>
    </location>
</feature>
<dbReference type="AlphaFoldDB" id="W9R1V1"/>
<keyword evidence="2" id="KW-0805">Transcription regulation</keyword>
<proteinExistence type="predicted"/>
<evidence type="ECO:0000313" key="8">
    <source>
        <dbReference type="Proteomes" id="UP000030645"/>
    </source>
</evidence>
<evidence type="ECO:0000259" key="6">
    <source>
        <dbReference type="SMART" id="SM00576"/>
    </source>
</evidence>
<dbReference type="InterPro" id="IPR006565">
    <property type="entry name" value="BTP"/>
</dbReference>
<evidence type="ECO:0000256" key="5">
    <source>
        <dbReference type="SAM" id="MobiDB-lite"/>
    </source>
</evidence>
<dbReference type="Proteomes" id="UP000030645">
    <property type="component" value="Unassembled WGS sequence"/>
</dbReference>
<dbReference type="PANTHER" id="PTHR46338">
    <property type="entry name" value="TRANSCRIPTION INITIATION FACTOR TFIID SUBUNIT 8"/>
    <property type="match status" value="1"/>
</dbReference>
<dbReference type="Pfam" id="PF07524">
    <property type="entry name" value="Bromo_TP"/>
    <property type="match status" value="1"/>
</dbReference>
<feature type="compositionally biased region" description="Basic residues" evidence="5">
    <location>
        <begin position="1"/>
        <end position="15"/>
    </location>
</feature>
<gene>
    <name evidence="7" type="ORF">L484_006255</name>
</gene>
<evidence type="ECO:0000256" key="1">
    <source>
        <dbReference type="ARBA" id="ARBA00004123"/>
    </source>
</evidence>
<organism evidence="7 8">
    <name type="scientific">Morus notabilis</name>
    <dbReference type="NCBI Taxonomy" id="981085"/>
    <lineage>
        <taxon>Eukaryota</taxon>
        <taxon>Viridiplantae</taxon>
        <taxon>Streptophyta</taxon>
        <taxon>Embryophyta</taxon>
        <taxon>Tracheophyta</taxon>
        <taxon>Spermatophyta</taxon>
        <taxon>Magnoliopsida</taxon>
        <taxon>eudicotyledons</taxon>
        <taxon>Gunneridae</taxon>
        <taxon>Pentapetalae</taxon>
        <taxon>rosids</taxon>
        <taxon>fabids</taxon>
        <taxon>Rosales</taxon>
        <taxon>Moraceae</taxon>
        <taxon>Moreae</taxon>
        <taxon>Morus</taxon>
    </lineage>
</organism>
<keyword evidence="4" id="KW-0539">Nucleus</keyword>
<dbReference type="STRING" id="981085.W9R1V1"/>
<feature type="region of interest" description="Disordered" evidence="5">
    <location>
        <begin position="1"/>
        <end position="28"/>
    </location>
</feature>
<dbReference type="Gene3D" id="1.10.20.10">
    <property type="entry name" value="Histone, subunit A"/>
    <property type="match status" value="1"/>
</dbReference>
<evidence type="ECO:0000256" key="4">
    <source>
        <dbReference type="ARBA" id="ARBA00023242"/>
    </source>
</evidence>
<dbReference type="InterPro" id="IPR009072">
    <property type="entry name" value="Histone-fold"/>
</dbReference>
<dbReference type="eggNOG" id="KOG2389">
    <property type="taxonomic scope" value="Eukaryota"/>
</dbReference>